<proteinExistence type="predicted"/>
<accession>A0ABZ2KEW5</accession>
<sequence length="262" mass="29094">MNRIHAPEIEDYDWCPALWRNTLTDVLRASSEWLQLFDSAAGIAAEVLAGTSAKRIVDLCSGSGGPAVALVDALERRHGIRVDVVLTDKYPNDAAFDRLERQRRGRMVGLREPIDATALPDQLVGLRTLFNALHHFRPPMARAIFASAARARQPIASFEMVERSLQGVAIVGGAPLFAAAVMPFLSPRSWSRLALTYGLPLLPAMITWDGFASCLRAYSPEELRTLVDGLEDEHYRFRVVTRRTSWHRIRVTALIGEPTPPV</sequence>
<dbReference type="SUPFAM" id="SSF53335">
    <property type="entry name" value="S-adenosyl-L-methionine-dependent methyltransferases"/>
    <property type="match status" value="1"/>
</dbReference>
<dbReference type="RefSeq" id="WP_394846031.1">
    <property type="nucleotide sequence ID" value="NZ_CP089982.1"/>
</dbReference>
<dbReference type="Gene3D" id="3.40.50.150">
    <property type="entry name" value="Vaccinia Virus protein VP39"/>
    <property type="match status" value="1"/>
</dbReference>
<keyword evidence="2" id="KW-1185">Reference proteome</keyword>
<protein>
    <recommendedName>
        <fullName evidence="3">Class I SAM-dependent methyltransferase</fullName>
    </recommendedName>
</protein>
<dbReference type="Proteomes" id="UP001379533">
    <property type="component" value="Chromosome"/>
</dbReference>
<gene>
    <name evidence="1" type="ORF">LZC95_01030</name>
</gene>
<evidence type="ECO:0000313" key="2">
    <source>
        <dbReference type="Proteomes" id="UP001379533"/>
    </source>
</evidence>
<dbReference type="EMBL" id="CP089982">
    <property type="protein sequence ID" value="WXA95424.1"/>
    <property type="molecule type" value="Genomic_DNA"/>
</dbReference>
<organism evidence="1 2">
    <name type="scientific">Pendulispora brunnea</name>
    <dbReference type="NCBI Taxonomy" id="2905690"/>
    <lineage>
        <taxon>Bacteria</taxon>
        <taxon>Pseudomonadati</taxon>
        <taxon>Myxococcota</taxon>
        <taxon>Myxococcia</taxon>
        <taxon>Myxococcales</taxon>
        <taxon>Sorangiineae</taxon>
        <taxon>Pendulisporaceae</taxon>
        <taxon>Pendulispora</taxon>
    </lineage>
</organism>
<dbReference type="InterPro" id="IPR029063">
    <property type="entry name" value="SAM-dependent_MTases_sf"/>
</dbReference>
<evidence type="ECO:0008006" key="3">
    <source>
        <dbReference type="Google" id="ProtNLM"/>
    </source>
</evidence>
<evidence type="ECO:0000313" key="1">
    <source>
        <dbReference type="EMBL" id="WXA95424.1"/>
    </source>
</evidence>
<reference evidence="1 2" key="1">
    <citation type="submission" date="2021-12" db="EMBL/GenBank/DDBJ databases">
        <title>Discovery of the Pendulisporaceae a myxobacterial family with distinct sporulation behavior and unique specialized metabolism.</title>
        <authorList>
            <person name="Garcia R."/>
            <person name="Popoff A."/>
            <person name="Bader C.D."/>
            <person name="Loehr J."/>
            <person name="Walesch S."/>
            <person name="Walt C."/>
            <person name="Boldt J."/>
            <person name="Bunk B."/>
            <person name="Haeckl F.J.F.P.J."/>
            <person name="Gunesch A.P."/>
            <person name="Birkelbach J."/>
            <person name="Nuebel U."/>
            <person name="Pietschmann T."/>
            <person name="Bach T."/>
            <person name="Mueller R."/>
        </authorList>
    </citation>
    <scope>NUCLEOTIDE SEQUENCE [LARGE SCALE GENOMIC DNA]</scope>
    <source>
        <strain evidence="1 2">MSr12523</strain>
    </source>
</reference>
<name>A0ABZ2KEW5_9BACT</name>